<feature type="domain" description="SnoaL-like" evidence="1">
    <location>
        <begin position="17"/>
        <end position="116"/>
    </location>
</feature>
<dbReference type="Pfam" id="PF12680">
    <property type="entry name" value="SnoaL_2"/>
    <property type="match status" value="1"/>
</dbReference>
<dbReference type="RefSeq" id="WP_316515470.1">
    <property type="nucleotide sequence ID" value="NZ_OY726395.1"/>
</dbReference>
<evidence type="ECO:0000259" key="1">
    <source>
        <dbReference type="Pfam" id="PF12680"/>
    </source>
</evidence>
<proteinExistence type="predicted"/>
<organism evidence="2 3">
    <name type="scientific">[Mycobacterium] wendilense</name>
    <dbReference type="NCBI Taxonomy" id="3064284"/>
    <lineage>
        <taxon>Bacteria</taxon>
        <taxon>Bacillati</taxon>
        <taxon>Actinomycetota</taxon>
        <taxon>Actinomycetes</taxon>
        <taxon>Mycobacteriales</taxon>
        <taxon>Mycobacteriaceae</taxon>
        <taxon>Mycolicibacter</taxon>
    </lineage>
</organism>
<keyword evidence="3" id="KW-1185">Reference proteome</keyword>
<dbReference type="Proteomes" id="UP001190466">
    <property type="component" value="Chromosome"/>
</dbReference>
<accession>A0ABN9NW84</accession>
<name>A0ABN9NW84_9MYCO</name>
<reference evidence="2 3" key="1">
    <citation type="submission" date="2023-08" db="EMBL/GenBank/DDBJ databases">
        <authorList>
            <person name="Folkvardsen B D."/>
            <person name="Norman A."/>
        </authorList>
    </citation>
    <scope>NUCLEOTIDE SEQUENCE [LARGE SCALE GENOMIC DNA]</scope>
    <source>
        <strain evidence="2 3">Mu0050</strain>
    </source>
</reference>
<dbReference type="Gene3D" id="3.10.450.50">
    <property type="match status" value="1"/>
</dbReference>
<dbReference type="InterPro" id="IPR037401">
    <property type="entry name" value="SnoaL-like"/>
</dbReference>
<sequence>MTRTPAQLATQMVEAFGKPDDIVAVLADDVTWWITPTIPPEIMQSVSTGKEVIRGNMQRVFSNLYNGETMQTTVHSAYGEGNLGTVRFTLSGEFTNGGKYANEYCVCVETRGDEIIKVWEYVDAAHAVIQAQAAGIEITPAGAP</sequence>
<dbReference type="SUPFAM" id="SSF54427">
    <property type="entry name" value="NTF2-like"/>
    <property type="match status" value="1"/>
</dbReference>
<protein>
    <submittedName>
        <fullName evidence="2">Nuclear transport factor 2 family protein</fullName>
    </submittedName>
</protein>
<dbReference type="InterPro" id="IPR032710">
    <property type="entry name" value="NTF2-like_dom_sf"/>
</dbReference>
<evidence type="ECO:0000313" key="2">
    <source>
        <dbReference type="EMBL" id="CAJ1581091.1"/>
    </source>
</evidence>
<dbReference type="EMBL" id="OY726395">
    <property type="protein sequence ID" value="CAJ1581091.1"/>
    <property type="molecule type" value="Genomic_DNA"/>
</dbReference>
<gene>
    <name evidence="2" type="ORF">MU0050_001367</name>
</gene>
<evidence type="ECO:0000313" key="3">
    <source>
        <dbReference type="Proteomes" id="UP001190466"/>
    </source>
</evidence>